<evidence type="ECO:0000313" key="3">
    <source>
        <dbReference type="Proteomes" id="UP001302812"/>
    </source>
</evidence>
<proteinExistence type="predicted"/>
<dbReference type="PANTHER" id="PTHR28079">
    <property type="entry name" value="RNA POLYMERASE I-SPECIFIC TRANSCRIPTION INITIATION FACTOR RRN5"/>
    <property type="match status" value="1"/>
</dbReference>
<feature type="region of interest" description="Disordered" evidence="1">
    <location>
        <begin position="1"/>
        <end position="195"/>
    </location>
</feature>
<protein>
    <submittedName>
        <fullName evidence="2">Uncharacterized protein</fullName>
    </submittedName>
</protein>
<comment type="caution">
    <text evidence="2">The sequence shown here is derived from an EMBL/GenBank/DDBJ whole genome shotgun (WGS) entry which is preliminary data.</text>
</comment>
<organism evidence="2 3">
    <name type="scientific">Canariomyces notabilis</name>
    <dbReference type="NCBI Taxonomy" id="2074819"/>
    <lineage>
        <taxon>Eukaryota</taxon>
        <taxon>Fungi</taxon>
        <taxon>Dikarya</taxon>
        <taxon>Ascomycota</taxon>
        <taxon>Pezizomycotina</taxon>
        <taxon>Sordariomycetes</taxon>
        <taxon>Sordariomycetidae</taxon>
        <taxon>Sordariales</taxon>
        <taxon>Chaetomiaceae</taxon>
        <taxon>Canariomyces</taxon>
    </lineage>
</organism>
<accession>A0AAN6TD45</accession>
<dbReference type="GO" id="GO:0001181">
    <property type="term" value="F:RNA polymerase I general transcription initiation factor activity"/>
    <property type="evidence" value="ECO:0007669"/>
    <property type="project" value="TreeGrafter"/>
</dbReference>
<dbReference type="InterPro" id="IPR009057">
    <property type="entry name" value="Homeodomain-like_sf"/>
</dbReference>
<name>A0AAN6TD45_9PEZI</name>
<dbReference type="CDD" id="cd00167">
    <property type="entry name" value="SANT"/>
    <property type="match status" value="1"/>
</dbReference>
<evidence type="ECO:0000313" key="2">
    <source>
        <dbReference type="EMBL" id="KAK4112202.1"/>
    </source>
</evidence>
<dbReference type="InterPro" id="IPR039601">
    <property type="entry name" value="Rrn5"/>
</dbReference>
<feature type="compositionally biased region" description="Basic and acidic residues" evidence="1">
    <location>
        <begin position="7"/>
        <end position="20"/>
    </location>
</feature>
<feature type="compositionally biased region" description="Basic and acidic residues" evidence="1">
    <location>
        <begin position="142"/>
        <end position="154"/>
    </location>
</feature>
<feature type="compositionally biased region" description="Polar residues" evidence="1">
    <location>
        <begin position="158"/>
        <end position="173"/>
    </location>
</feature>
<sequence length="724" mass="81498">MDSGGDSSDHEVQDTGRLRESVSMVIRQLQLRPQLPSRAQSDEIPESEEDREKEEDADEEEEEEEEEDEEKEQQEEEEEEEDEEEKEEEEDEEQDEEEEENRGSDDVHDDSSENDNFNELPKRRHSISSADSNYSPSVTSEDGNHPDNPSEKNPLDSLEQQIPSGYSTLSTAPTAPHKRSRSGPTPDPRPFKRRKAPLNHAYLGLLNEDILDAAAQFTPHAWNSDSPAAELGPSQIGLVYWTSAEKTLFFEALARLGRDDVAGIAARVRTKTEFDVMAYMALLQQGQRQRVQEKRQRGRGAVGAAAAVVVPADLPAAVEISQACVAALEEAADALALRQEAYEETVEKKRWGQDEGFWKIGKGNLRELEKARPPAMSSVGFFRVVSWLRLAERVFMNSSVEEYNWSCVAEEGGSPEIRATALEDFYALAVSITRRLVAATLYVAESRVRAKRKVVARTAMRVTPKDVEAAALSLGLKTNTKEFWAKCARRLRIDILDDEVDGKVARRDEDGPMSYDEVERALGVEPETSKGEDAPDESQSSEEEEDLDYDAAPLSDAESIDLGPRLEESSDGGDYLDREETEAERKAIDLEMNELLVHSALEYPNTKRARDALRRRIRAARDHEAYADALDARASYYEERRLWAMLNRDPPVALTRVEVPTEPRKPKGTVKDLIAGFSRTPGSQDWKSRLEIVPSRWEMDFALLEEKQENNKHTVTLTESGNEN</sequence>
<feature type="compositionally biased region" description="Acidic residues" evidence="1">
    <location>
        <begin position="534"/>
        <end position="549"/>
    </location>
</feature>
<feature type="compositionally biased region" description="Acidic residues" evidence="1">
    <location>
        <begin position="43"/>
        <end position="100"/>
    </location>
</feature>
<feature type="compositionally biased region" description="Basic and acidic residues" evidence="1">
    <location>
        <begin position="101"/>
        <end position="111"/>
    </location>
</feature>
<dbReference type="GO" id="GO:0000182">
    <property type="term" value="F:rDNA binding"/>
    <property type="evidence" value="ECO:0007669"/>
    <property type="project" value="TreeGrafter"/>
</dbReference>
<dbReference type="Proteomes" id="UP001302812">
    <property type="component" value="Unassembled WGS sequence"/>
</dbReference>
<dbReference type="EMBL" id="MU853343">
    <property type="protein sequence ID" value="KAK4112202.1"/>
    <property type="molecule type" value="Genomic_DNA"/>
</dbReference>
<gene>
    <name evidence="2" type="ORF">N656DRAFT_768848</name>
</gene>
<dbReference type="RefSeq" id="XP_064669772.1">
    <property type="nucleotide sequence ID" value="XM_064813656.1"/>
</dbReference>
<reference evidence="2" key="2">
    <citation type="submission" date="2023-05" db="EMBL/GenBank/DDBJ databases">
        <authorList>
            <consortium name="Lawrence Berkeley National Laboratory"/>
            <person name="Steindorff A."/>
            <person name="Hensen N."/>
            <person name="Bonometti L."/>
            <person name="Westerberg I."/>
            <person name="Brannstrom I.O."/>
            <person name="Guillou S."/>
            <person name="Cros-Aarteil S."/>
            <person name="Calhoun S."/>
            <person name="Haridas S."/>
            <person name="Kuo A."/>
            <person name="Mondo S."/>
            <person name="Pangilinan J."/>
            <person name="Riley R."/>
            <person name="Labutti K."/>
            <person name="Andreopoulos B."/>
            <person name="Lipzen A."/>
            <person name="Chen C."/>
            <person name="Yanf M."/>
            <person name="Daum C."/>
            <person name="Ng V."/>
            <person name="Clum A."/>
            <person name="Ohm R."/>
            <person name="Martin F."/>
            <person name="Silar P."/>
            <person name="Natvig D."/>
            <person name="Lalanne C."/>
            <person name="Gautier V."/>
            <person name="Ament-Velasquez S.L."/>
            <person name="Kruys A."/>
            <person name="Hutchinson M.I."/>
            <person name="Powell A.J."/>
            <person name="Barry K."/>
            <person name="Miller A.N."/>
            <person name="Grigoriev I.V."/>
            <person name="Debuchy R."/>
            <person name="Gladieux P."/>
            <person name="Thoren M.H."/>
            <person name="Johannesson H."/>
        </authorList>
    </citation>
    <scope>NUCLEOTIDE SEQUENCE</scope>
    <source>
        <strain evidence="2">CBS 508.74</strain>
    </source>
</reference>
<keyword evidence="3" id="KW-1185">Reference proteome</keyword>
<dbReference type="GeneID" id="89937781"/>
<feature type="compositionally biased region" description="Basic and acidic residues" evidence="1">
    <location>
        <begin position="521"/>
        <end position="533"/>
    </location>
</feature>
<dbReference type="InterPro" id="IPR001005">
    <property type="entry name" value="SANT/Myb"/>
</dbReference>
<dbReference type="AlphaFoldDB" id="A0AAN6TD45"/>
<dbReference type="GO" id="GO:0042790">
    <property type="term" value="P:nucleolar large rRNA transcription by RNA polymerase I"/>
    <property type="evidence" value="ECO:0007669"/>
    <property type="project" value="InterPro"/>
</dbReference>
<feature type="region of interest" description="Disordered" evidence="1">
    <location>
        <begin position="521"/>
        <end position="582"/>
    </location>
</feature>
<reference evidence="2" key="1">
    <citation type="journal article" date="2023" name="Mol. Phylogenet. Evol.">
        <title>Genome-scale phylogeny and comparative genomics of the fungal order Sordariales.</title>
        <authorList>
            <person name="Hensen N."/>
            <person name="Bonometti L."/>
            <person name="Westerberg I."/>
            <person name="Brannstrom I.O."/>
            <person name="Guillou S."/>
            <person name="Cros-Aarteil S."/>
            <person name="Calhoun S."/>
            <person name="Haridas S."/>
            <person name="Kuo A."/>
            <person name="Mondo S."/>
            <person name="Pangilinan J."/>
            <person name="Riley R."/>
            <person name="LaButti K."/>
            <person name="Andreopoulos B."/>
            <person name="Lipzen A."/>
            <person name="Chen C."/>
            <person name="Yan M."/>
            <person name="Daum C."/>
            <person name="Ng V."/>
            <person name="Clum A."/>
            <person name="Steindorff A."/>
            <person name="Ohm R.A."/>
            <person name="Martin F."/>
            <person name="Silar P."/>
            <person name="Natvig D.O."/>
            <person name="Lalanne C."/>
            <person name="Gautier V."/>
            <person name="Ament-Velasquez S.L."/>
            <person name="Kruys A."/>
            <person name="Hutchinson M.I."/>
            <person name="Powell A.J."/>
            <person name="Barry K."/>
            <person name="Miller A.N."/>
            <person name="Grigoriev I.V."/>
            <person name="Debuchy R."/>
            <person name="Gladieux P."/>
            <person name="Hiltunen Thoren M."/>
            <person name="Johannesson H."/>
        </authorList>
    </citation>
    <scope>NUCLEOTIDE SEQUENCE</scope>
    <source>
        <strain evidence="2">CBS 508.74</strain>
    </source>
</reference>
<dbReference type="GO" id="GO:0006361">
    <property type="term" value="P:transcription initiation at RNA polymerase I promoter"/>
    <property type="evidence" value="ECO:0007669"/>
    <property type="project" value="TreeGrafter"/>
</dbReference>
<dbReference type="GO" id="GO:0000500">
    <property type="term" value="C:RNA polymerase I upstream activating factor complex"/>
    <property type="evidence" value="ECO:0007669"/>
    <property type="project" value="InterPro"/>
</dbReference>
<feature type="compositionally biased region" description="Polar residues" evidence="1">
    <location>
        <begin position="127"/>
        <end position="141"/>
    </location>
</feature>
<dbReference type="Gene3D" id="1.10.10.60">
    <property type="entry name" value="Homeodomain-like"/>
    <property type="match status" value="1"/>
</dbReference>
<dbReference type="PANTHER" id="PTHR28079:SF1">
    <property type="entry name" value="RNA POLYMERASE I-SPECIFIC TRANSCRIPTION INITIATION FACTOR RRN5"/>
    <property type="match status" value="1"/>
</dbReference>
<evidence type="ECO:0000256" key="1">
    <source>
        <dbReference type="SAM" id="MobiDB-lite"/>
    </source>
</evidence>
<dbReference type="SUPFAM" id="SSF46689">
    <property type="entry name" value="Homeodomain-like"/>
    <property type="match status" value="1"/>
</dbReference>